<reference evidence="2" key="1">
    <citation type="journal article" date="2019" name="Int. J. Syst. Evol. Microbiol.">
        <title>The Global Catalogue of Microorganisms (GCM) 10K type strain sequencing project: providing services to taxonomists for standard genome sequencing and annotation.</title>
        <authorList>
            <consortium name="The Broad Institute Genomics Platform"/>
            <consortium name="The Broad Institute Genome Sequencing Center for Infectious Disease"/>
            <person name="Wu L."/>
            <person name="Ma J."/>
        </authorList>
    </citation>
    <scope>NUCLEOTIDE SEQUENCE [LARGE SCALE GENOMIC DNA]</scope>
    <source>
        <strain evidence="2">PCU 266</strain>
    </source>
</reference>
<protein>
    <submittedName>
        <fullName evidence="1">Uncharacterized protein</fullName>
    </submittedName>
</protein>
<dbReference type="Proteomes" id="UP001596160">
    <property type="component" value="Unassembled WGS sequence"/>
</dbReference>
<comment type="caution">
    <text evidence="1">The sequence shown here is derived from an EMBL/GenBank/DDBJ whole genome shotgun (WGS) entry which is preliminary data.</text>
</comment>
<evidence type="ECO:0000313" key="2">
    <source>
        <dbReference type="Proteomes" id="UP001596160"/>
    </source>
</evidence>
<organism evidence="1 2">
    <name type="scientific">Streptomyces amakusaensis</name>
    <dbReference type="NCBI Taxonomy" id="67271"/>
    <lineage>
        <taxon>Bacteria</taxon>
        <taxon>Bacillati</taxon>
        <taxon>Actinomycetota</taxon>
        <taxon>Actinomycetes</taxon>
        <taxon>Kitasatosporales</taxon>
        <taxon>Streptomycetaceae</taxon>
        <taxon>Streptomyces</taxon>
    </lineage>
</organism>
<evidence type="ECO:0000313" key="1">
    <source>
        <dbReference type="EMBL" id="MFC5156740.1"/>
    </source>
</evidence>
<proteinExistence type="predicted"/>
<sequence>MAVTKAADTDRERVAEYLLPARLERLRGQNSAPDLGVAETKTAHVLAVRSPRNT</sequence>
<accession>A0ABW0AVW1</accession>
<dbReference type="EMBL" id="JBHSKP010000040">
    <property type="protein sequence ID" value="MFC5156740.1"/>
    <property type="molecule type" value="Genomic_DNA"/>
</dbReference>
<gene>
    <name evidence="1" type="ORF">ACFPRH_33995</name>
</gene>
<keyword evidence="2" id="KW-1185">Reference proteome</keyword>
<name>A0ABW0AVW1_9ACTN</name>
<dbReference type="RefSeq" id="WP_344485872.1">
    <property type="nucleotide sequence ID" value="NZ_BAAASB010000032.1"/>
</dbReference>